<reference evidence="10 11" key="1">
    <citation type="journal article" date="2013" name="BMC Genomics">
        <title>The miniature genome of a carnivorous plant Genlisea aurea contains a low number of genes and short non-coding sequences.</title>
        <authorList>
            <person name="Leushkin E.V."/>
            <person name="Sutormin R.A."/>
            <person name="Nabieva E.R."/>
            <person name="Penin A.A."/>
            <person name="Kondrashov A.S."/>
            <person name="Logacheva M.D."/>
        </authorList>
    </citation>
    <scope>NUCLEOTIDE SEQUENCE [LARGE SCALE GENOMIC DNA]</scope>
</reference>
<organism evidence="10 11">
    <name type="scientific">Genlisea aurea</name>
    <dbReference type="NCBI Taxonomy" id="192259"/>
    <lineage>
        <taxon>Eukaryota</taxon>
        <taxon>Viridiplantae</taxon>
        <taxon>Streptophyta</taxon>
        <taxon>Embryophyta</taxon>
        <taxon>Tracheophyta</taxon>
        <taxon>Spermatophyta</taxon>
        <taxon>Magnoliopsida</taxon>
        <taxon>eudicotyledons</taxon>
        <taxon>Gunneridae</taxon>
        <taxon>Pentapetalae</taxon>
        <taxon>asterids</taxon>
        <taxon>lamiids</taxon>
        <taxon>Lamiales</taxon>
        <taxon>Lentibulariaceae</taxon>
        <taxon>Genlisea</taxon>
    </lineage>
</organism>
<keyword evidence="2" id="KW-0436">Ligase</keyword>
<evidence type="ECO:0000256" key="2">
    <source>
        <dbReference type="ARBA" id="ARBA00022598"/>
    </source>
</evidence>
<keyword evidence="11" id="KW-1185">Reference proteome</keyword>
<evidence type="ECO:0000313" key="10">
    <source>
        <dbReference type="EMBL" id="EPS60889.1"/>
    </source>
</evidence>
<dbReference type="GO" id="GO:0006424">
    <property type="term" value="P:glutamyl-tRNA aminoacylation"/>
    <property type="evidence" value="ECO:0007669"/>
    <property type="project" value="TreeGrafter"/>
</dbReference>
<gene>
    <name evidence="10" type="ORF">M569_13912</name>
</gene>
<keyword evidence="6" id="KW-0809">Transit peptide</keyword>
<dbReference type="GO" id="GO:0004818">
    <property type="term" value="F:glutamate-tRNA ligase activity"/>
    <property type="evidence" value="ECO:0007669"/>
    <property type="project" value="TreeGrafter"/>
</dbReference>
<dbReference type="SUPFAM" id="SSF48163">
    <property type="entry name" value="An anticodon-binding domain of class I aminoacyl-tRNA synthetases"/>
    <property type="match status" value="1"/>
</dbReference>
<dbReference type="InterPro" id="IPR049940">
    <property type="entry name" value="GluQ/Sye"/>
</dbReference>
<keyword evidence="3" id="KW-0547">Nucleotide-binding</keyword>
<dbReference type="PANTHER" id="PTHR43311:SF2">
    <property type="entry name" value="GLUTAMATE--TRNA LIGASE, MITOCHONDRIAL-RELATED"/>
    <property type="match status" value="1"/>
</dbReference>
<accession>S8C2K4</accession>
<dbReference type="AlphaFoldDB" id="S8C2K4"/>
<feature type="non-terminal residue" evidence="10">
    <location>
        <position position="1"/>
    </location>
</feature>
<dbReference type="Pfam" id="PF19269">
    <property type="entry name" value="Anticodon_2"/>
    <property type="match status" value="1"/>
</dbReference>
<dbReference type="FunFam" id="1.10.10.350:FF:000004">
    <property type="entry name" value="Glutamate--tRNA ligase chloroplastic/mitochondrial"/>
    <property type="match status" value="1"/>
</dbReference>
<feature type="non-terminal residue" evidence="10">
    <location>
        <position position="116"/>
    </location>
</feature>
<dbReference type="GO" id="GO:0005739">
    <property type="term" value="C:mitochondrion"/>
    <property type="evidence" value="ECO:0007669"/>
    <property type="project" value="TreeGrafter"/>
</dbReference>
<dbReference type="OrthoDB" id="428822at2759"/>
<evidence type="ECO:0000256" key="6">
    <source>
        <dbReference type="ARBA" id="ARBA00022946"/>
    </source>
</evidence>
<evidence type="ECO:0000256" key="4">
    <source>
        <dbReference type="ARBA" id="ARBA00022840"/>
    </source>
</evidence>
<comment type="similarity">
    <text evidence="1">Belongs to the class-I aminoacyl-tRNA synthetase family. Glutamate--tRNA ligase type 1 subfamily.</text>
</comment>
<sequence length="116" mass="12537">STEGKAIVEDNLAEVGAGLIAAYDSGEFASALDEGSAGWQKWVKRFGKSLNRKGKSLFMPLRMLLTGKLHGPDIGSTLLLLYKAGKCNAVSAAAGFTTLDERFRTIRELDWDSLKS</sequence>
<keyword evidence="7" id="KW-0496">Mitochondrion</keyword>
<dbReference type="GO" id="GO:0000049">
    <property type="term" value="F:tRNA binding"/>
    <property type="evidence" value="ECO:0007669"/>
    <property type="project" value="InterPro"/>
</dbReference>
<protein>
    <recommendedName>
        <fullName evidence="9">Aminoacyl-tRNA synthetase class I anticodon-binding domain-containing protein</fullName>
    </recommendedName>
</protein>
<keyword evidence="8" id="KW-0030">Aminoacyl-tRNA synthetase</keyword>
<dbReference type="PANTHER" id="PTHR43311">
    <property type="entry name" value="GLUTAMATE--TRNA LIGASE"/>
    <property type="match status" value="1"/>
</dbReference>
<evidence type="ECO:0000256" key="7">
    <source>
        <dbReference type="ARBA" id="ARBA00023128"/>
    </source>
</evidence>
<evidence type="ECO:0000256" key="3">
    <source>
        <dbReference type="ARBA" id="ARBA00022741"/>
    </source>
</evidence>
<evidence type="ECO:0000256" key="5">
    <source>
        <dbReference type="ARBA" id="ARBA00022917"/>
    </source>
</evidence>
<dbReference type="EMBL" id="AUSU01007227">
    <property type="protein sequence ID" value="EPS60889.1"/>
    <property type="molecule type" value="Genomic_DNA"/>
</dbReference>
<dbReference type="GO" id="GO:0005524">
    <property type="term" value="F:ATP binding"/>
    <property type="evidence" value="ECO:0007669"/>
    <property type="project" value="UniProtKB-KW"/>
</dbReference>
<evidence type="ECO:0000256" key="1">
    <source>
        <dbReference type="ARBA" id="ARBA00007894"/>
    </source>
</evidence>
<dbReference type="InterPro" id="IPR008925">
    <property type="entry name" value="aa_tRNA-synth_I_cd-bd_sf"/>
</dbReference>
<evidence type="ECO:0000256" key="8">
    <source>
        <dbReference type="ARBA" id="ARBA00023146"/>
    </source>
</evidence>
<keyword evidence="5" id="KW-0648">Protein biosynthesis</keyword>
<evidence type="ECO:0000259" key="9">
    <source>
        <dbReference type="Pfam" id="PF19269"/>
    </source>
</evidence>
<dbReference type="InterPro" id="IPR020751">
    <property type="entry name" value="aa-tRNA-synth_I_codon-bd_sub2"/>
</dbReference>
<proteinExistence type="inferred from homology"/>
<feature type="domain" description="Aminoacyl-tRNA synthetase class I anticodon-binding" evidence="9">
    <location>
        <begin position="39"/>
        <end position="81"/>
    </location>
</feature>
<evidence type="ECO:0000313" key="11">
    <source>
        <dbReference type="Proteomes" id="UP000015453"/>
    </source>
</evidence>
<comment type="caution">
    <text evidence="10">The sequence shown here is derived from an EMBL/GenBank/DDBJ whole genome shotgun (WGS) entry which is preliminary data.</text>
</comment>
<name>S8C2K4_9LAMI</name>
<dbReference type="InterPro" id="IPR045462">
    <property type="entry name" value="aa-tRNA-synth_I_cd-bd"/>
</dbReference>
<dbReference type="Proteomes" id="UP000015453">
    <property type="component" value="Unassembled WGS sequence"/>
</dbReference>
<keyword evidence="4" id="KW-0067">ATP-binding</keyword>
<dbReference type="Gene3D" id="1.10.10.350">
    <property type="match status" value="1"/>
</dbReference>